<dbReference type="SMART" id="SM00184">
    <property type="entry name" value="RING"/>
    <property type="match status" value="1"/>
</dbReference>
<gene>
    <name evidence="12" type="ORF">B4U79_15269</name>
</gene>
<dbReference type="InterPro" id="IPR039739">
    <property type="entry name" value="MAG2/RNF10"/>
</dbReference>
<evidence type="ECO:0000256" key="3">
    <source>
        <dbReference type="ARBA" id="ARBA00022490"/>
    </source>
</evidence>
<evidence type="ECO:0000259" key="11">
    <source>
        <dbReference type="PROSITE" id="PS50089"/>
    </source>
</evidence>
<name>A0A3S3S041_9ACAR</name>
<feature type="compositionally biased region" description="Polar residues" evidence="10">
    <location>
        <begin position="1"/>
        <end position="38"/>
    </location>
</feature>
<evidence type="ECO:0000256" key="1">
    <source>
        <dbReference type="ARBA" id="ARBA00004496"/>
    </source>
</evidence>
<dbReference type="Proteomes" id="UP000285301">
    <property type="component" value="Unassembled WGS sequence"/>
</dbReference>
<dbReference type="GO" id="GO:0045944">
    <property type="term" value="P:positive regulation of transcription by RNA polymerase II"/>
    <property type="evidence" value="ECO:0007669"/>
    <property type="project" value="TreeGrafter"/>
</dbReference>
<dbReference type="GO" id="GO:0000976">
    <property type="term" value="F:transcription cis-regulatory region binding"/>
    <property type="evidence" value="ECO:0007669"/>
    <property type="project" value="TreeGrafter"/>
</dbReference>
<accession>A0A3S3S041</accession>
<dbReference type="OrthoDB" id="10064108at2759"/>
<dbReference type="Gene3D" id="3.30.40.10">
    <property type="entry name" value="Zinc/RING finger domain, C3HC4 (zinc finger)"/>
    <property type="match status" value="1"/>
</dbReference>
<dbReference type="InterPro" id="IPR027370">
    <property type="entry name" value="Znf-RING_euk"/>
</dbReference>
<keyword evidence="3" id="KW-0963">Cytoplasm</keyword>
<sequence length="642" mass="73667">MAASSLQPVVVSKTSLNSNGIEKSNKQQDNGAFNQKNGKNWGRRRETPAYPRSDRRPNTAIAKKFVPERRGRQRDAAIDCWDDYLSVDVSHEQASVGKRFSSKKHNLNHLLNFSFTPRETHESAHNQKCVKYAKFSKERFLQANCQFIVKYGNDYSKYKVDPDLLIDWDLVEEVRFNSLTSESIVCPICLHTPVAAKITKCGHIYCWSCIFHYLALSDQTFRKCPICFDAICKRDLRSVLSVSRKDYKIGDEIVLSLMKRRRGSIICGPTFEELESDFSSFGKESSASLYHKLLIAEPAQVFRVIVSREKTQLQKQLSEEGETPEACFIESALQSLNEREEAMREAASPQHEELVVDQSSTAVELNSAQSPQKFESIASTTKVKASDRDDFYYFYQSNDGQHIYLNSLNVRMLCHEYGALDKCPPEIKAKIIEMEWATMNDERRKRHRYMQHLPLTCEFRIVELDFSPPILSENTLQLFRGEINRRERERRKRAREENRRDRNIKAEQQKKIHGIYPLPRFQLNSMHHFPVCSNEIAIPPSPSPAFSDASSEDVEVVEHNIPEDCLGSSPSFQPEFPSFASMLKDGKAKAENIASKKVKEAKDAVKEEDEYAAKPLHQYSLSDAFEAALTMKDSKKKRKGKK</sequence>
<dbReference type="PANTHER" id="PTHR12983">
    <property type="entry name" value="RING FINGER 10 FAMILY MEMBER"/>
    <property type="match status" value="1"/>
</dbReference>
<dbReference type="InterPro" id="IPR013083">
    <property type="entry name" value="Znf_RING/FYVE/PHD"/>
</dbReference>
<feature type="compositionally biased region" description="Basic and acidic residues" evidence="10">
    <location>
        <begin position="43"/>
        <end position="57"/>
    </location>
</feature>
<dbReference type="GO" id="GO:0008270">
    <property type="term" value="F:zinc ion binding"/>
    <property type="evidence" value="ECO:0007669"/>
    <property type="project" value="UniProtKB-KW"/>
</dbReference>
<dbReference type="PROSITE" id="PS00518">
    <property type="entry name" value="ZF_RING_1"/>
    <property type="match status" value="1"/>
</dbReference>
<dbReference type="GO" id="GO:0005737">
    <property type="term" value="C:cytoplasm"/>
    <property type="evidence" value="ECO:0007669"/>
    <property type="project" value="UniProtKB-SubCell"/>
</dbReference>
<evidence type="ECO:0000256" key="9">
    <source>
        <dbReference type="PROSITE-ProRule" id="PRU00175"/>
    </source>
</evidence>
<evidence type="ECO:0000256" key="2">
    <source>
        <dbReference type="ARBA" id="ARBA00008117"/>
    </source>
</evidence>
<keyword evidence="5 9" id="KW-0863">Zinc-finger</keyword>
<reference evidence="12 13" key="1">
    <citation type="journal article" date="2018" name="Gigascience">
        <title>Genomes of trombidid mites reveal novel predicted allergens and laterally-transferred genes associated with secondary metabolism.</title>
        <authorList>
            <person name="Dong X."/>
            <person name="Chaisiri K."/>
            <person name="Xia D."/>
            <person name="Armstrong S.D."/>
            <person name="Fang Y."/>
            <person name="Donnelly M.J."/>
            <person name="Kadowaki T."/>
            <person name="McGarry J.W."/>
            <person name="Darby A.C."/>
            <person name="Makepeace B.L."/>
        </authorList>
    </citation>
    <scope>NUCLEOTIDE SEQUENCE [LARGE SCALE GENOMIC DNA]</scope>
    <source>
        <strain evidence="12">UoL-WK</strain>
    </source>
</reference>
<dbReference type="CDD" id="cd16536">
    <property type="entry name" value="RING-HC_RNF10"/>
    <property type="match status" value="1"/>
</dbReference>
<feature type="region of interest" description="Disordered" evidence="10">
    <location>
        <begin position="1"/>
        <end position="57"/>
    </location>
</feature>
<evidence type="ECO:0000313" key="12">
    <source>
        <dbReference type="EMBL" id="RWS07275.1"/>
    </source>
</evidence>
<dbReference type="PROSITE" id="PS50089">
    <property type="entry name" value="ZF_RING_2"/>
    <property type="match status" value="1"/>
</dbReference>
<dbReference type="PANTHER" id="PTHR12983:SF9">
    <property type="entry name" value="E3 UBIQUITIN-PROTEIN LIGASE RNF10"/>
    <property type="match status" value="1"/>
</dbReference>
<comment type="caution">
    <text evidence="12">The sequence shown here is derived from an EMBL/GenBank/DDBJ whole genome shotgun (WGS) entry which is preliminary data.</text>
</comment>
<keyword evidence="6" id="KW-0862">Zinc</keyword>
<comment type="subcellular location">
    <subcellularLocation>
        <location evidence="1">Cytoplasm</location>
    </subcellularLocation>
</comment>
<keyword evidence="4" id="KW-0479">Metal-binding</keyword>
<protein>
    <recommendedName>
        <fullName evidence="7">E3 ubiquitin-protein ligase RNF10</fullName>
    </recommendedName>
    <alternativeName>
        <fullName evidence="8">RING finger protein 10</fullName>
    </alternativeName>
</protein>
<dbReference type="InterPro" id="IPR017907">
    <property type="entry name" value="Znf_RING_CS"/>
</dbReference>
<dbReference type="EMBL" id="NCKU01003569">
    <property type="protein sequence ID" value="RWS07275.1"/>
    <property type="molecule type" value="Genomic_DNA"/>
</dbReference>
<dbReference type="STRING" id="1965070.A0A3S3S041"/>
<evidence type="ECO:0000256" key="5">
    <source>
        <dbReference type="ARBA" id="ARBA00022771"/>
    </source>
</evidence>
<dbReference type="AlphaFoldDB" id="A0A3S3S041"/>
<keyword evidence="13" id="KW-1185">Reference proteome</keyword>
<evidence type="ECO:0000313" key="13">
    <source>
        <dbReference type="Proteomes" id="UP000285301"/>
    </source>
</evidence>
<evidence type="ECO:0000256" key="6">
    <source>
        <dbReference type="ARBA" id="ARBA00022833"/>
    </source>
</evidence>
<dbReference type="SUPFAM" id="SSF57850">
    <property type="entry name" value="RING/U-box"/>
    <property type="match status" value="1"/>
</dbReference>
<proteinExistence type="inferred from homology"/>
<dbReference type="InterPro" id="IPR001841">
    <property type="entry name" value="Znf_RING"/>
</dbReference>
<evidence type="ECO:0000256" key="8">
    <source>
        <dbReference type="ARBA" id="ARBA00035390"/>
    </source>
</evidence>
<evidence type="ECO:0000256" key="10">
    <source>
        <dbReference type="SAM" id="MobiDB-lite"/>
    </source>
</evidence>
<organism evidence="12 13">
    <name type="scientific">Dinothrombium tinctorium</name>
    <dbReference type="NCBI Taxonomy" id="1965070"/>
    <lineage>
        <taxon>Eukaryota</taxon>
        <taxon>Metazoa</taxon>
        <taxon>Ecdysozoa</taxon>
        <taxon>Arthropoda</taxon>
        <taxon>Chelicerata</taxon>
        <taxon>Arachnida</taxon>
        <taxon>Acari</taxon>
        <taxon>Acariformes</taxon>
        <taxon>Trombidiformes</taxon>
        <taxon>Prostigmata</taxon>
        <taxon>Anystina</taxon>
        <taxon>Parasitengona</taxon>
        <taxon>Trombidioidea</taxon>
        <taxon>Trombidiidae</taxon>
        <taxon>Dinothrombium</taxon>
    </lineage>
</organism>
<feature type="domain" description="RING-type" evidence="11">
    <location>
        <begin position="186"/>
        <end position="227"/>
    </location>
</feature>
<comment type="similarity">
    <text evidence="2">Belongs to the RNF10 family.</text>
</comment>
<evidence type="ECO:0000256" key="7">
    <source>
        <dbReference type="ARBA" id="ARBA00035131"/>
    </source>
</evidence>
<dbReference type="Pfam" id="PF13445">
    <property type="entry name" value="zf-RING_UBOX"/>
    <property type="match status" value="1"/>
</dbReference>
<evidence type="ECO:0000256" key="4">
    <source>
        <dbReference type="ARBA" id="ARBA00022723"/>
    </source>
</evidence>